<evidence type="ECO:0000313" key="2">
    <source>
        <dbReference type="Proteomes" id="UP000789860"/>
    </source>
</evidence>
<gene>
    <name evidence="1" type="ORF">SCALOS_LOCUS10628</name>
</gene>
<accession>A0ACA9PK05</accession>
<sequence length="88" mass="10106">SLTKEPTLNAFSGLDPLKWIQFDELKNVNCLAKYECCNFYSAKWIDNQNKREGTIEVILISPINKTHLKCHDKVSMHDILGISQDPQN</sequence>
<comment type="caution">
    <text evidence="1">The sequence shown here is derived from an EMBL/GenBank/DDBJ whole genome shotgun (WGS) entry which is preliminary data.</text>
</comment>
<protein>
    <submittedName>
        <fullName evidence="1">5813_t:CDS:1</fullName>
    </submittedName>
</protein>
<name>A0ACA9PK05_9GLOM</name>
<proteinExistence type="predicted"/>
<evidence type="ECO:0000313" key="1">
    <source>
        <dbReference type="EMBL" id="CAG8704677.1"/>
    </source>
</evidence>
<feature type="non-terminal residue" evidence="1">
    <location>
        <position position="88"/>
    </location>
</feature>
<organism evidence="1 2">
    <name type="scientific">Scutellospora calospora</name>
    <dbReference type="NCBI Taxonomy" id="85575"/>
    <lineage>
        <taxon>Eukaryota</taxon>
        <taxon>Fungi</taxon>
        <taxon>Fungi incertae sedis</taxon>
        <taxon>Mucoromycota</taxon>
        <taxon>Glomeromycotina</taxon>
        <taxon>Glomeromycetes</taxon>
        <taxon>Diversisporales</taxon>
        <taxon>Gigasporaceae</taxon>
        <taxon>Scutellospora</taxon>
    </lineage>
</organism>
<feature type="non-terminal residue" evidence="1">
    <location>
        <position position="1"/>
    </location>
</feature>
<keyword evidence="2" id="KW-1185">Reference proteome</keyword>
<dbReference type="Proteomes" id="UP000789860">
    <property type="component" value="Unassembled WGS sequence"/>
</dbReference>
<reference evidence="1" key="1">
    <citation type="submission" date="2021-06" db="EMBL/GenBank/DDBJ databases">
        <authorList>
            <person name="Kallberg Y."/>
            <person name="Tangrot J."/>
            <person name="Rosling A."/>
        </authorList>
    </citation>
    <scope>NUCLEOTIDE SEQUENCE</scope>
    <source>
        <strain evidence="1">AU212A</strain>
    </source>
</reference>
<dbReference type="EMBL" id="CAJVPM010040907">
    <property type="protein sequence ID" value="CAG8704677.1"/>
    <property type="molecule type" value="Genomic_DNA"/>
</dbReference>